<name>A0A370U1W2_9HELO</name>
<reference evidence="2 3" key="1">
    <citation type="journal article" date="2018" name="IMA Fungus">
        <title>IMA Genome-F 9: Draft genome sequence of Annulohypoxylon stygium, Aspergillus mulundensis, Berkeleyomyces basicola (syn. Thielaviopsis basicola), Ceratocystis smalleyi, two Cercospora beticola strains, Coleophoma cylindrospora, Fusarium fracticaudum, Phialophora cf. hyalina, and Morchella septimelata.</title>
        <authorList>
            <person name="Wingfield B.D."/>
            <person name="Bills G.F."/>
            <person name="Dong Y."/>
            <person name="Huang W."/>
            <person name="Nel W.J."/>
            <person name="Swalarsk-Parry B.S."/>
            <person name="Vaghefi N."/>
            <person name="Wilken P.M."/>
            <person name="An Z."/>
            <person name="de Beer Z.W."/>
            <person name="De Vos L."/>
            <person name="Chen L."/>
            <person name="Duong T.A."/>
            <person name="Gao Y."/>
            <person name="Hammerbacher A."/>
            <person name="Kikkert J.R."/>
            <person name="Li Y."/>
            <person name="Li H."/>
            <person name="Li K."/>
            <person name="Li Q."/>
            <person name="Liu X."/>
            <person name="Ma X."/>
            <person name="Naidoo K."/>
            <person name="Pethybridge S.J."/>
            <person name="Sun J."/>
            <person name="Steenkamp E.T."/>
            <person name="van der Nest M.A."/>
            <person name="van Wyk S."/>
            <person name="Wingfield M.J."/>
            <person name="Xiong C."/>
            <person name="Yue Q."/>
            <person name="Zhang X."/>
        </authorList>
    </citation>
    <scope>NUCLEOTIDE SEQUENCE [LARGE SCALE GENOMIC DNA]</scope>
    <source>
        <strain evidence="2 3">BP 5553</strain>
    </source>
</reference>
<dbReference type="Proteomes" id="UP000254866">
    <property type="component" value="Unassembled WGS sequence"/>
</dbReference>
<keyword evidence="3" id="KW-1185">Reference proteome</keyword>
<dbReference type="GeneID" id="43594561"/>
<evidence type="ECO:0000313" key="2">
    <source>
        <dbReference type="EMBL" id="RDL41733.1"/>
    </source>
</evidence>
<accession>A0A370U1W2</accession>
<comment type="caution">
    <text evidence="2">The sequence shown here is derived from an EMBL/GenBank/DDBJ whole genome shotgun (WGS) entry which is preliminary data.</text>
</comment>
<evidence type="ECO:0008006" key="4">
    <source>
        <dbReference type="Google" id="ProtNLM"/>
    </source>
</evidence>
<gene>
    <name evidence="2" type="ORF">BP5553_01712</name>
</gene>
<evidence type="ECO:0000256" key="1">
    <source>
        <dbReference type="SAM" id="SignalP"/>
    </source>
</evidence>
<sequence>MHFLTIGSLSCMAALALAAPTVSTTSNADLAERFTFEDYSGTSSADDKREITFEDYSGTLSNADKRSPDVLEARKSSHISSCGDNWMPIKDTYSPAGSGYESAVNAWCYHITHPMDDTPSIIPPKGILGSRIAGGFFLKGHVPGVVDFEIHNKKSNGEHKPDEGNCKNYLMQMATKGNKCYGSKNIDTKGGTYQVEGDGEISYHALPRAA</sequence>
<proteinExistence type="predicted"/>
<keyword evidence="1" id="KW-0732">Signal</keyword>
<dbReference type="EMBL" id="NPIC01000001">
    <property type="protein sequence ID" value="RDL41733.1"/>
    <property type="molecule type" value="Genomic_DNA"/>
</dbReference>
<dbReference type="OrthoDB" id="4153866at2759"/>
<evidence type="ECO:0000313" key="3">
    <source>
        <dbReference type="Proteomes" id="UP000254866"/>
    </source>
</evidence>
<dbReference type="STRING" id="2656787.A0A370U1W2"/>
<dbReference type="RefSeq" id="XP_031874389.1">
    <property type="nucleotide sequence ID" value="XM_032010335.1"/>
</dbReference>
<feature type="chain" id="PRO_5016992896" description="Ecp2 effector protein domain-containing protein" evidence="1">
    <location>
        <begin position="19"/>
        <end position="210"/>
    </location>
</feature>
<feature type="signal peptide" evidence="1">
    <location>
        <begin position="1"/>
        <end position="18"/>
    </location>
</feature>
<dbReference type="AlphaFoldDB" id="A0A370U1W2"/>
<organism evidence="2 3">
    <name type="scientific">Venustampulla echinocandica</name>
    <dbReference type="NCBI Taxonomy" id="2656787"/>
    <lineage>
        <taxon>Eukaryota</taxon>
        <taxon>Fungi</taxon>
        <taxon>Dikarya</taxon>
        <taxon>Ascomycota</taxon>
        <taxon>Pezizomycotina</taxon>
        <taxon>Leotiomycetes</taxon>
        <taxon>Helotiales</taxon>
        <taxon>Pleuroascaceae</taxon>
        <taxon>Venustampulla</taxon>
    </lineage>
</organism>
<protein>
    <recommendedName>
        <fullName evidence="4">Ecp2 effector protein domain-containing protein</fullName>
    </recommendedName>
</protein>